<dbReference type="AlphaFoldDB" id="A0A176RWU1"/>
<evidence type="ECO:0000313" key="1">
    <source>
        <dbReference type="EMBL" id="OAD20189.1"/>
    </source>
</evidence>
<keyword evidence="2" id="KW-1185">Reference proteome</keyword>
<proteinExistence type="predicted"/>
<gene>
    <name evidence="1" type="ORF">THIOM_004131</name>
</gene>
<reference evidence="1 2" key="1">
    <citation type="submission" date="2016-05" db="EMBL/GenBank/DDBJ databases">
        <title>Single-cell genome of chain-forming Candidatus Thiomargarita nelsonii and comparison to other large sulfur-oxidizing bacteria.</title>
        <authorList>
            <person name="Winkel M."/>
            <person name="Salman V."/>
            <person name="Woyke T."/>
            <person name="Schulz-Vogt H."/>
            <person name="Richter M."/>
            <person name="Flood B."/>
            <person name="Bailey J."/>
            <person name="Amann R."/>
            <person name="Mussmann M."/>
        </authorList>
    </citation>
    <scope>NUCLEOTIDE SEQUENCE [LARGE SCALE GENOMIC DNA]</scope>
    <source>
        <strain evidence="1 2">THI036</strain>
    </source>
</reference>
<protein>
    <submittedName>
        <fullName evidence="1">Uncharacterized protein</fullName>
    </submittedName>
</protein>
<dbReference type="EMBL" id="LUTY01002523">
    <property type="protein sequence ID" value="OAD20189.1"/>
    <property type="molecule type" value="Genomic_DNA"/>
</dbReference>
<sequence length="59" mass="6773">MGGNDLKPVPIFRDGGLPNFWCCTNPGDNKFKRAILIKINRNCPSRIRRTRNKLMNAQD</sequence>
<accession>A0A176RWU1</accession>
<evidence type="ECO:0000313" key="2">
    <source>
        <dbReference type="Proteomes" id="UP000076962"/>
    </source>
</evidence>
<organism evidence="1 2">
    <name type="scientific">Candidatus Thiomargarita nelsonii</name>
    <dbReference type="NCBI Taxonomy" id="1003181"/>
    <lineage>
        <taxon>Bacteria</taxon>
        <taxon>Pseudomonadati</taxon>
        <taxon>Pseudomonadota</taxon>
        <taxon>Gammaproteobacteria</taxon>
        <taxon>Thiotrichales</taxon>
        <taxon>Thiotrichaceae</taxon>
        <taxon>Thiomargarita</taxon>
    </lineage>
</organism>
<comment type="caution">
    <text evidence="1">The sequence shown here is derived from an EMBL/GenBank/DDBJ whole genome shotgun (WGS) entry which is preliminary data.</text>
</comment>
<dbReference type="Proteomes" id="UP000076962">
    <property type="component" value="Unassembled WGS sequence"/>
</dbReference>
<name>A0A176RWU1_9GAMM</name>